<accession>A0ABN1JCF0</accession>
<gene>
    <name evidence="1" type="ORF">GCM10008906_10160</name>
</gene>
<comment type="caution">
    <text evidence="1">The sequence shown here is derived from an EMBL/GenBank/DDBJ whole genome shotgun (WGS) entry which is preliminary data.</text>
</comment>
<evidence type="ECO:0000313" key="1">
    <source>
        <dbReference type="EMBL" id="GAA0735876.1"/>
    </source>
</evidence>
<protein>
    <recommendedName>
        <fullName evidence="3">DUF2634 domain-containing protein</fullName>
    </recommendedName>
</protein>
<keyword evidence="2" id="KW-1185">Reference proteome</keyword>
<dbReference type="EMBL" id="BAAACG010000006">
    <property type="protein sequence ID" value="GAA0735876.1"/>
    <property type="molecule type" value="Genomic_DNA"/>
</dbReference>
<evidence type="ECO:0008006" key="3">
    <source>
        <dbReference type="Google" id="ProtNLM"/>
    </source>
</evidence>
<sequence length="153" mass="17740">MALLPEESSIIEDIKTIEEKKVATLGKSFLFDFNEGDFVLKDGNPVEIDGIESIKIWIEKVLRTDKFKFKVYEKQNKELEYGVTIKDLLVGSYPKPFILSELKREVKETLLKHPQIENLEDFTIEHKGIKTLVAFKVKLKSKTNAYTEIEVKF</sequence>
<name>A0ABN1JCF0_9CLOT</name>
<organism evidence="1 2">
    <name type="scientific">Clostridium oceanicum</name>
    <dbReference type="NCBI Taxonomy" id="1543"/>
    <lineage>
        <taxon>Bacteria</taxon>
        <taxon>Bacillati</taxon>
        <taxon>Bacillota</taxon>
        <taxon>Clostridia</taxon>
        <taxon>Eubacteriales</taxon>
        <taxon>Clostridiaceae</taxon>
        <taxon>Clostridium</taxon>
    </lineage>
</organism>
<dbReference type="Proteomes" id="UP001501510">
    <property type="component" value="Unassembled WGS sequence"/>
</dbReference>
<dbReference type="InterPro" id="IPR020288">
    <property type="entry name" value="Sheath_initiator"/>
</dbReference>
<dbReference type="Pfam" id="PF10934">
    <property type="entry name" value="Sheath_initiator"/>
    <property type="match status" value="1"/>
</dbReference>
<evidence type="ECO:0000313" key="2">
    <source>
        <dbReference type="Proteomes" id="UP001501510"/>
    </source>
</evidence>
<dbReference type="RefSeq" id="WP_343759489.1">
    <property type="nucleotide sequence ID" value="NZ_BAAACG010000006.1"/>
</dbReference>
<proteinExistence type="predicted"/>
<reference evidence="1 2" key="1">
    <citation type="journal article" date="2019" name="Int. J. Syst. Evol. Microbiol.">
        <title>The Global Catalogue of Microorganisms (GCM) 10K type strain sequencing project: providing services to taxonomists for standard genome sequencing and annotation.</title>
        <authorList>
            <consortium name="The Broad Institute Genomics Platform"/>
            <consortium name="The Broad Institute Genome Sequencing Center for Infectious Disease"/>
            <person name="Wu L."/>
            <person name="Ma J."/>
        </authorList>
    </citation>
    <scope>NUCLEOTIDE SEQUENCE [LARGE SCALE GENOMIC DNA]</scope>
    <source>
        <strain evidence="1 2">JCM 1407</strain>
    </source>
</reference>